<dbReference type="CDD" id="cd17793">
    <property type="entry name" value="HipA"/>
    <property type="match status" value="1"/>
</dbReference>
<feature type="domain" description="HipA N-terminal subdomain 1" evidence="5">
    <location>
        <begin position="7"/>
        <end position="106"/>
    </location>
</feature>
<evidence type="ECO:0000256" key="2">
    <source>
        <dbReference type="ARBA" id="ARBA00022679"/>
    </source>
</evidence>
<dbReference type="PANTHER" id="PTHR37419">
    <property type="entry name" value="SERINE/THREONINE-PROTEIN KINASE TOXIN HIPA"/>
    <property type="match status" value="1"/>
</dbReference>
<dbReference type="InterPro" id="IPR017508">
    <property type="entry name" value="HipA_N1"/>
</dbReference>
<dbReference type="Gene3D" id="1.10.1070.20">
    <property type="match status" value="1"/>
</dbReference>
<protein>
    <submittedName>
        <fullName evidence="6">Type II toxin-antitoxin system HipA family toxin</fullName>
    </submittedName>
</protein>
<evidence type="ECO:0000313" key="7">
    <source>
        <dbReference type="Proteomes" id="UP001595555"/>
    </source>
</evidence>
<keyword evidence="3" id="KW-0418">Kinase</keyword>
<sequence length="418" mass="46812">MIDPDSLKVWCGQAFVGFLWRNAIGQIGFNYDTEWLASKESFALSVSLPLRSEDYAPEDGIAHRFFANLLPEGNARNQLARDLKIGDNDFDLLKAIGGECAGALSLLPDVYIPSSTAEYLPLDATELANLVKRKGQPATWKGHDRPRLSLAGAQNKCPVLLKDNTYWLPKSESPSSHILKFEVTDYRHLPAYETYTMQLAAAIGLEVADIHLRRVEKATFAEIVRYDRALQPSGQITRYHQEDFCQALGYGYQKKYQEDGGASFAECMKLLADKTTTPAEDRDRLIRWQIFNVLAGNSDGHAKNLSLLYLPGGVIRLAPFYDLICTRAIERIDENLAFSVGGERNPSLITGAHWDSLASDCGLAKRYVNGLIKQTATKLLDSHQPVREAFEAQYGEYKALERIQKVIYTQCNRILKAI</sequence>
<evidence type="ECO:0000259" key="5">
    <source>
        <dbReference type="Pfam" id="PF13657"/>
    </source>
</evidence>
<name>A0ABV7FDP1_9GAMM</name>
<gene>
    <name evidence="6" type="ORF">ACFODX_04765</name>
</gene>
<dbReference type="NCBIfam" id="TIGR03071">
    <property type="entry name" value="couple_hipA"/>
    <property type="match status" value="1"/>
</dbReference>
<evidence type="ECO:0000256" key="3">
    <source>
        <dbReference type="ARBA" id="ARBA00022777"/>
    </source>
</evidence>
<comment type="caution">
    <text evidence="6">The sequence shown here is derived from an EMBL/GenBank/DDBJ whole genome shotgun (WGS) entry which is preliminary data.</text>
</comment>
<keyword evidence="7" id="KW-1185">Reference proteome</keyword>
<dbReference type="InterPro" id="IPR052028">
    <property type="entry name" value="HipA_Ser/Thr_kinase"/>
</dbReference>
<accession>A0ABV7FDP1</accession>
<feature type="domain" description="HipA-like C-terminal" evidence="4">
    <location>
        <begin position="148"/>
        <end position="379"/>
    </location>
</feature>
<dbReference type="RefSeq" id="WP_378116587.1">
    <property type="nucleotide sequence ID" value="NZ_JBHRTF010000002.1"/>
</dbReference>
<dbReference type="Pfam" id="PF13657">
    <property type="entry name" value="Couple_hipA"/>
    <property type="match status" value="1"/>
</dbReference>
<evidence type="ECO:0000259" key="4">
    <source>
        <dbReference type="Pfam" id="PF07804"/>
    </source>
</evidence>
<dbReference type="PANTHER" id="PTHR37419:SF1">
    <property type="entry name" value="SERINE_THREONINE-PROTEIN KINASE TOXIN HIPA"/>
    <property type="match status" value="1"/>
</dbReference>
<organism evidence="6 7">
    <name type="scientific">Cellvibrio fontiphilus</name>
    <dbReference type="NCBI Taxonomy" id="1815559"/>
    <lineage>
        <taxon>Bacteria</taxon>
        <taxon>Pseudomonadati</taxon>
        <taxon>Pseudomonadota</taxon>
        <taxon>Gammaproteobacteria</taxon>
        <taxon>Cellvibrionales</taxon>
        <taxon>Cellvibrionaceae</taxon>
        <taxon>Cellvibrio</taxon>
    </lineage>
</organism>
<dbReference type="EMBL" id="JBHRTF010000002">
    <property type="protein sequence ID" value="MFC3114861.1"/>
    <property type="molecule type" value="Genomic_DNA"/>
</dbReference>
<reference evidence="7" key="1">
    <citation type="journal article" date="2019" name="Int. J. Syst. Evol. Microbiol.">
        <title>The Global Catalogue of Microorganisms (GCM) 10K type strain sequencing project: providing services to taxonomists for standard genome sequencing and annotation.</title>
        <authorList>
            <consortium name="The Broad Institute Genomics Platform"/>
            <consortium name="The Broad Institute Genome Sequencing Center for Infectious Disease"/>
            <person name="Wu L."/>
            <person name="Ma J."/>
        </authorList>
    </citation>
    <scope>NUCLEOTIDE SEQUENCE [LARGE SCALE GENOMIC DNA]</scope>
    <source>
        <strain evidence="7">KCTC 52237</strain>
    </source>
</reference>
<evidence type="ECO:0000256" key="1">
    <source>
        <dbReference type="ARBA" id="ARBA00010164"/>
    </source>
</evidence>
<comment type="similarity">
    <text evidence="1">Belongs to the HipA Ser/Thr kinase family.</text>
</comment>
<dbReference type="Pfam" id="PF07804">
    <property type="entry name" value="HipA_C"/>
    <property type="match status" value="1"/>
</dbReference>
<evidence type="ECO:0000313" key="6">
    <source>
        <dbReference type="EMBL" id="MFC3114861.1"/>
    </source>
</evidence>
<keyword evidence="2" id="KW-0808">Transferase</keyword>
<proteinExistence type="inferred from homology"/>
<dbReference type="InterPro" id="IPR012893">
    <property type="entry name" value="HipA-like_C"/>
</dbReference>
<dbReference type="Proteomes" id="UP001595555">
    <property type="component" value="Unassembled WGS sequence"/>
</dbReference>